<evidence type="ECO:0000256" key="3">
    <source>
        <dbReference type="ARBA" id="ARBA00022741"/>
    </source>
</evidence>
<dbReference type="Proteomes" id="UP000243686">
    <property type="component" value="Unassembled WGS sequence"/>
</dbReference>
<dbReference type="GO" id="GO:0005524">
    <property type="term" value="F:ATP binding"/>
    <property type="evidence" value="ECO:0007669"/>
    <property type="project" value="UniProtKB-KW"/>
</dbReference>
<keyword evidence="3" id="KW-0547">Nucleotide-binding</keyword>
<dbReference type="Pfam" id="PF00005">
    <property type="entry name" value="ABC_tran"/>
    <property type="match status" value="2"/>
</dbReference>
<keyword evidence="5" id="KW-0007">Acetylation</keyword>
<proteinExistence type="inferred from homology"/>
<dbReference type="Gene3D" id="3.40.50.300">
    <property type="entry name" value="P-loop containing nucleotide triphosphate hydrolases"/>
    <property type="match status" value="2"/>
</dbReference>
<dbReference type="FunFam" id="3.40.50.300:FF:001197">
    <property type="entry name" value="Putative ATP-binding cassette family ATPase"/>
    <property type="match status" value="1"/>
</dbReference>
<dbReference type="SMART" id="SM00382">
    <property type="entry name" value="AAA"/>
    <property type="match status" value="2"/>
</dbReference>
<feature type="domain" description="ABC transporter" evidence="6">
    <location>
        <begin position="526"/>
        <end position="743"/>
    </location>
</feature>
<name>A0A1S8WL57_OPIVI</name>
<dbReference type="SUPFAM" id="SSF52540">
    <property type="entry name" value="P-loop containing nucleoside triphosphate hydrolases"/>
    <property type="match status" value="2"/>
</dbReference>
<dbReference type="InterPro" id="IPR032781">
    <property type="entry name" value="ABC_tran_Xtn"/>
</dbReference>
<dbReference type="AlphaFoldDB" id="A0A1S8WL57"/>
<dbReference type="EMBL" id="KV906249">
    <property type="protein sequence ID" value="OON15073.1"/>
    <property type="molecule type" value="Genomic_DNA"/>
</dbReference>
<keyword evidence="2" id="KW-0677">Repeat</keyword>
<feature type="domain" description="ABC transporter" evidence="6">
    <location>
        <begin position="203"/>
        <end position="459"/>
    </location>
</feature>
<evidence type="ECO:0000256" key="2">
    <source>
        <dbReference type="ARBA" id="ARBA00022737"/>
    </source>
</evidence>
<gene>
    <name evidence="7" type="ORF">X801_09127</name>
</gene>
<dbReference type="PANTHER" id="PTHR19211:SF117">
    <property type="entry name" value="ATP-BINDING CASSETTE SUB-FAMILY F MEMBER 3"/>
    <property type="match status" value="1"/>
</dbReference>
<dbReference type="InterPro" id="IPR050611">
    <property type="entry name" value="ABCF"/>
</dbReference>
<dbReference type="PROSITE" id="PS50893">
    <property type="entry name" value="ABC_TRANSPORTER_2"/>
    <property type="match status" value="2"/>
</dbReference>
<reference evidence="7 8" key="1">
    <citation type="submission" date="2015-03" db="EMBL/GenBank/DDBJ databases">
        <title>Draft genome of the nematode, Opisthorchis viverrini.</title>
        <authorList>
            <person name="Mitreva M."/>
        </authorList>
    </citation>
    <scope>NUCLEOTIDE SEQUENCE [LARGE SCALE GENOMIC DNA]</scope>
    <source>
        <strain evidence="7">Khon Kaen</strain>
    </source>
</reference>
<protein>
    <submittedName>
        <fullName evidence="7">ABC transporter, ATP-binding protein</fullName>
    </submittedName>
</protein>
<comment type="similarity">
    <text evidence="1">Belongs to the ABC transporter superfamily. ABCF family. EF3 subfamily.</text>
</comment>
<dbReference type="Pfam" id="PF26051">
    <property type="entry name" value="PWI_ABCF3"/>
    <property type="match status" value="1"/>
</dbReference>
<dbReference type="GO" id="GO:0016887">
    <property type="term" value="F:ATP hydrolysis activity"/>
    <property type="evidence" value="ECO:0007669"/>
    <property type="project" value="InterPro"/>
</dbReference>
<dbReference type="InterPro" id="IPR058770">
    <property type="entry name" value="PWI_ABCF3"/>
</dbReference>
<dbReference type="PROSITE" id="PS00211">
    <property type="entry name" value="ABC_TRANSPORTER_1"/>
    <property type="match status" value="1"/>
</dbReference>
<evidence type="ECO:0000256" key="1">
    <source>
        <dbReference type="ARBA" id="ARBA00011054"/>
    </source>
</evidence>
<evidence type="ECO:0000313" key="8">
    <source>
        <dbReference type="Proteomes" id="UP000243686"/>
    </source>
</evidence>
<keyword evidence="8" id="KW-1185">Reference proteome</keyword>
<evidence type="ECO:0000256" key="4">
    <source>
        <dbReference type="ARBA" id="ARBA00022840"/>
    </source>
</evidence>
<dbReference type="PANTHER" id="PTHR19211">
    <property type="entry name" value="ATP-BINDING TRANSPORT PROTEIN-RELATED"/>
    <property type="match status" value="1"/>
</dbReference>
<organism evidence="7 8">
    <name type="scientific">Opisthorchis viverrini</name>
    <name type="common">Southeast Asian liver fluke</name>
    <dbReference type="NCBI Taxonomy" id="6198"/>
    <lineage>
        <taxon>Eukaryota</taxon>
        <taxon>Metazoa</taxon>
        <taxon>Spiralia</taxon>
        <taxon>Lophotrochozoa</taxon>
        <taxon>Platyhelminthes</taxon>
        <taxon>Trematoda</taxon>
        <taxon>Digenea</taxon>
        <taxon>Opisthorchiida</taxon>
        <taxon>Opisthorchiata</taxon>
        <taxon>Opisthorchiidae</taxon>
        <taxon>Opisthorchis</taxon>
    </lineage>
</organism>
<dbReference type="InterPro" id="IPR027417">
    <property type="entry name" value="P-loop_NTPase"/>
</dbReference>
<dbReference type="CDD" id="cd03221">
    <property type="entry name" value="ABCF_EF-3"/>
    <property type="match status" value="2"/>
</dbReference>
<evidence type="ECO:0000259" key="6">
    <source>
        <dbReference type="PROSITE" id="PS50893"/>
    </source>
</evidence>
<dbReference type="FunFam" id="3.40.50.300:FF:000011">
    <property type="entry name" value="Putative ABC transporter ATP-binding component"/>
    <property type="match status" value="1"/>
</dbReference>
<dbReference type="InterPro" id="IPR003593">
    <property type="entry name" value="AAA+_ATPase"/>
</dbReference>
<sequence length="744" mass="83150">MSGADGVALAVELFRTTFPTLDSDVSSYVEGNPTLLTNFSGILQENAEHFDCEGDVHDAIGGLLSSFSTEVSEKEVDELCSRIYALMSSRQNFKDHEQTLDAPVHMATLLDNFSDKVADNNSIWMAKRDMSSVVDLKKLEKAEAKLKEKQEKKGLNSRTVGSCSTNSIKSLDNGEDVATVSQQIDRRDVHSTVDSSGRFVGDIRIENFDVCYGSRVLLQGANLTLSYGRRYGFVGRNGFGKTTLLRALSRRDFQLPPGLRVLHVEQEIPGDSTPALDSVVQADTERTALLSQLAQLKACVSSNGLSVPSDSATEEEKKYGHLLAEVYSRLAAIEADKAPARAAVILHGLGFNPEMQKRPTKEFSGGWRMRLSLAQALFAKPDLLLLDEPTNMLDMRALIWLEEYLRSSSNIMVIVSHDRSFLNNVATDIIHLTSRRLDVYRGNYDAFEQARADRLLAQQREYEAQQAERAHIQQFIDKFRYKANHARLVQSRVKMLERLPQLAMPEKDPKITIHLPICDKLSSPVLQLDEVCFHYVPEKPILYKVDLSISSDSRICITTLLRVLLGQLEPTSGMRHTHRGLRVGYFSQHHVDQLDLSLNSLEFLMRKFPSQNEQTYRSQLAGFNITDMLALQPIGSLSGGQKSRVAFAAMCMSNPNLLVLDEPTNHLDVETIGALSDALRSFQGGVVLVSHDERLIETVCNEVWVCTRMGKDVDGTKGSRVYALTDGLQQYKKAVRMELEELTK</sequence>
<dbReference type="InterPro" id="IPR003439">
    <property type="entry name" value="ABC_transporter-like_ATP-bd"/>
</dbReference>
<keyword evidence="4 7" id="KW-0067">ATP-binding</keyword>
<dbReference type="InterPro" id="IPR017871">
    <property type="entry name" value="ABC_transporter-like_CS"/>
</dbReference>
<dbReference type="Pfam" id="PF12848">
    <property type="entry name" value="ABC_tran_Xtn"/>
    <property type="match status" value="1"/>
</dbReference>
<accession>A0A1S8WL57</accession>
<evidence type="ECO:0000256" key="5">
    <source>
        <dbReference type="ARBA" id="ARBA00022990"/>
    </source>
</evidence>
<evidence type="ECO:0000313" key="7">
    <source>
        <dbReference type="EMBL" id="OON15073.1"/>
    </source>
</evidence>